<organism evidence="3 4">
    <name type="scientific">Trachipleistophora hominis</name>
    <name type="common">Microsporidian parasite</name>
    <dbReference type="NCBI Taxonomy" id="72359"/>
    <lineage>
        <taxon>Eukaryota</taxon>
        <taxon>Fungi</taxon>
        <taxon>Fungi incertae sedis</taxon>
        <taxon>Microsporidia</taxon>
        <taxon>Pleistophoridae</taxon>
        <taxon>Trachipleistophora</taxon>
    </lineage>
</organism>
<feature type="compositionally biased region" description="Basic and acidic residues" evidence="1">
    <location>
        <begin position="182"/>
        <end position="194"/>
    </location>
</feature>
<feature type="compositionally biased region" description="Basic and acidic residues" evidence="1">
    <location>
        <begin position="259"/>
        <end position="268"/>
    </location>
</feature>
<feature type="region of interest" description="Disordered" evidence="1">
    <location>
        <begin position="175"/>
        <end position="234"/>
    </location>
</feature>
<dbReference type="Proteomes" id="UP000011185">
    <property type="component" value="Unassembled WGS sequence"/>
</dbReference>
<evidence type="ECO:0000313" key="3">
    <source>
        <dbReference type="EMBL" id="ELQ75858.1"/>
    </source>
</evidence>
<dbReference type="PROSITE" id="PS51205">
    <property type="entry name" value="VPS9"/>
    <property type="match status" value="1"/>
</dbReference>
<dbReference type="VEuPathDB" id="MicrosporidiaDB:THOM_1186"/>
<protein>
    <submittedName>
        <fullName evidence="3">Vacuolar assembly/sorting protein VPS9</fullName>
    </submittedName>
</protein>
<feature type="compositionally biased region" description="Basic and acidic residues" evidence="1">
    <location>
        <begin position="202"/>
        <end position="234"/>
    </location>
</feature>
<dbReference type="SUPFAM" id="SSF109993">
    <property type="entry name" value="VPS9 domain"/>
    <property type="match status" value="1"/>
</dbReference>
<feature type="region of interest" description="Disordered" evidence="1">
    <location>
        <begin position="246"/>
        <end position="379"/>
    </location>
</feature>
<reference evidence="3 4" key="1">
    <citation type="journal article" date="2012" name="PLoS Pathog.">
        <title>The genome of the obligate intracellular parasite Trachipleistophora hominis: new insights into microsporidian genome dynamics and reductive evolution.</title>
        <authorList>
            <person name="Heinz E."/>
            <person name="Williams T.A."/>
            <person name="Nakjang S."/>
            <person name="Noel C.J."/>
            <person name="Swan D.C."/>
            <person name="Goldberg A.V."/>
            <person name="Harris S.R."/>
            <person name="Weinmaier T."/>
            <person name="Markert S."/>
            <person name="Becher D."/>
            <person name="Bernhardt J."/>
            <person name="Dagan T."/>
            <person name="Hacker C."/>
            <person name="Lucocq J.M."/>
            <person name="Schweder T."/>
            <person name="Rattei T."/>
            <person name="Hall N."/>
            <person name="Hirt R.P."/>
            <person name="Embley T.M."/>
        </authorList>
    </citation>
    <scope>NUCLEOTIDE SEQUENCE [LARGE SCALE GENOMIC DNA]</scope>
</reference>
<sequence>MLLLHAKHRITYQLRVLNVTITYQASYYVSITHNQSTILKLNQTIKYNTTIHKNKQTMTKSKHSSENHSELKIVIDQKSTQNHPIPQPANTSTTSNFISTCSNTCMNELARAMCANSTLRTTVCEFMNGFGVLPGNTHRNTLIRFYDYLKITGDVCCDVGVFYVEKYLWGGCEEGNSSDGNGDDRDGSGKERSANDGNNNADDSKEKGSLVREEEMKSVKKNEERNRNNDRVMKEIKVEEKYKIKDSDRIKHASKKRGDKLGLGKDKQGVINEVYGSNNGKTRDKNRDKNNGKNSGKYSDRCNKNCDKNSEKNNNVNNYVNDGNNSDKTNQINRNNKINNNNKNNKTSKTSKNNINTKNVTNTTNQSKNTNTKQHSNNVSNAVPIRPVVRIRKDDNLLINNKIELYSFIKEHHLEIQPFTNNEIITYFRTITHKHSVTEKLNVIIKTIKDVYVTVGCEKGIERLLTVLIYVLIKSRVKDLCVIAAVVKEYRRCTYQQCSGAPLCTHLKGIHVYVQPCECYVRPILSDSEIEYYLTVFESALLFIKEIEFCKLRISREEYDENILKRIERIV</sequence>
<dbReference type="EMBL" id="JH993913">
    <property type="protein sequence ID" value="ELQ75858.1"/>
    <property type="molecule type" value="Genomic_DNA"/>
</dbReference>
<evidence type="ECO:0000313" key="4">
    <source>
        <dbReference type="Proteomes" id="UP000011185"/>
    </source>
</evidence>
<feature type="domain" description="VPS9" evidence="2">
    <location>
        <begin position="393"/>
        <end position="553"/>
    </location>
</feature>
<feature type="compositionally biased region" description="Low complexity" evidence="1">
    <location>
        <begin position="312"/>
        <end position="374"/>
    </location>
</feature>
<keyword evidence="4" id="KW-1185">Reference proteome</keyword>
<dbReference type="AlphaFoldDB" id="L7JWK2"/>
<dbReference type="Pfam" id="PF02204">
    <property type="entry name" value="VPS9"/>
    <property type="match status" value="1"/>
</dbReference>
<dbReference type="HOGENOM" id="CLU_477499_0_0_1"/>
<dbReference type="InParanoid" id="L7JWK2"/>
<evidence type="ECO:0000259" key="2">
    <source>
        <dbReference type="PROSITE" id="PS51205"/>
    </source>
</evidence>
<proteinExistence type="predicted"/>
<dbReference type="OMA" id="RTITHKH"/>
<accession>L7JWK2</accession>
<name>L7JWK2_TRAHO</name>
<feature type="compositionally biased region" description="Basic and acidic residues" evidence="1">
    <location>
        <begin position="298"/>
        <end position="311"/>
    </location>
</feature>
<dbReference type="OrthoDB" id="300289at2759"/>
<dbReference type="InterPro" id="IPR003123">
    <property type="entry name" value="VPS9"/>
</dbReference>
<dbReference type="InterPro" id="IPR037191">
    <property type="entry name" value="VPS9_dom_sf"/>
</dbReference>
<evidence type="ECO:0000256" key="1">
    <source>
        <dbReference type="SAM" id="MobiDB-lite"/>
    </source>
</evidence>
<feature type="compositionally biased region" description="Basic and acidic residues" evidence="1">
    <location>
        <begin position="281"/>
        <end position="291"/>
    </location>
</feature>
<dbReference type="Gene3D" id="1.20.1050.80">
    <property type="entry name" value="VPS9 domain"/>
    <property type="match status" value="1"/>
</dbReference>
<gene>
    <name evidence="3" type="ORF">THOM_1186</name>
</gene>